<accession>A0A0A8XYG6</accession>
<organism evidence="1">
    <name type="scientific">Arundo donax</name>
    <name type="common">Giant reed</name>
    <name type="synonym">Donax arundinaceus</name>
    <dbReference type="NCBI Taxonomy" id="35708"/>
    <lineage>
        <taxon>Eukaryota</taxon>
        <taxon>Viridiplantae</taxon>
        <taxon>Streptophyta</taxon>
        <taxon>Embryophyta</taxon>
        <taxon>Tracheophyta</taxon>
        <taxon>Spermatophyta</taxon>
        <taxon>Magnoliopsida</taxon>
        <taxon>Liliopsida</taxon>
        <taxon>Poales</taxon>
        <taxon>Poaceae</taxon>
        <taxon>PACMAD clade</taxon>
        <taxon>Arundinoideae</taxon>
        <taxon>Arundineae</taxon>
        <taxon>Arundo</taxon>
    </lineage>
</organism>
<proteinExistence type="predicted"/>
<name>A0A0A8XYG6_ARUDO</name>
<protein>
    <submittedName>
        <fullName evidence="1">Uncharacterized protein</fullName>
    </submittedName>
</protein>
<dbReference type="AlphaFoldDB" id="A0A0A8XYG6"/>
<reference evidence="1" key="2">
    <citation type="journal article" date="2015" name="Data Brief">
        <title>Shoot transcriptome of the giant reed, Arundo donax.</title>
        <authorList>
            <person name="Barrero R.A."/>
            <person name="Guerrero F.D."/>
            <person name="Moolhuijzen P."/>
            <person name="Goolsby J.A."/>
            <person name="Tidwell J."/>
            <person name="Bellgard S.E."/>
            <person name="Bellgard M.I."/>
        </authorList>
    </citation>
    <scope>NUCLEOTIDE SEQUENCE</scope>
    <source>
        <tissue evidence="1">Shoot tissue taken approximately 20 cm above the soil surface</tissue>
    </source>
</reference>
<sequence length="30" mass="3624">MNLHRQLWTFVFSHEPSSSMTNLRLRYKGS</sequence>
<dbReference type="EMBL" id="GBRH01278979">
    <property type="protein sequence ID" value="JAD18916.1"/>
    <property type="molecule type" value="Transcribed_RNA"/>
</dbReference>
<reference evidence="1" key="1">
    <citation type="submission" date="2014-09" db="EMBL/GenBank/DDBJ databases">
        <authorList>
            <person name="Magalhaes I.L.F."/>
            <person name="Oliveira U."/>
            <person name="Santos F.R."/>
            <person name="Vidigal T.H.D.A."/>
            <person name="Brescovit A.D."/>
            <person name="Santos A.J."/>
        </authorList>
    </citation>
    <scope>NUCLEOTIDE SEQUENCE</scope>
    <source>
        <tissue evidence="1">Shoot tissue taken approximately 20 cm above the soil surface</tissue>
    </source>
</reference>
<evidence type="ECO:0000313" key="1">
    <source>
        <dbReference type="EMBL" id="JAD18916.1"/>
    </source>
</evidence>